<name>A0A1Y3R5K8_9BACT</name>
<proteinExistence type="predicted"/>
<gene>
    <name evidence="1" type="ORF">B5G41_01235</name>
</gene>
<organism evidence="1 2">
    <name type="scientific">Alistipes onderdonkii</name>
    <dbReference type="NCBI Taxonomy" id="328813"/>
    <lineage>
        <taxon>Bacteria</taxon>
        <taxon>Pseudomonadati</taxon>
        <taxon>Bacteroidota</taxon>
        <taxon>Bacteroidia</taxon>
        <taxon>Bacteroidales</taxon>
        <taxon>Rikenellaceae</taxon>
        <taxon>Alistipes</taxon>
    </lineage>
</organism>
<dbReference type="Proteomes" id="UP000195772">
    <property type="component" value="Unassembled WGS sequence"/>
</dbReference>
<dbReference type="AlphaFoldDB" id="A0A1Y3R5K8"/>
<dbReference type="RefSeq" id="WP_087401014.1">
    <property type="nucleotide sequence ID" value="NZ_BAAFKZ010000028.1"/>
</dbReference>
<evidence type="ECO:0000313" key="2">
    <source>
        <dbReference type="Proteomes" id="UP000195772"/>
    </source>
</evidence>
<sequence>MKKLLILLALAACAACNTEDDNDNRQKATFGGTLTITSNQTPSATPFVTNNISFELTEDNSGLFKLTMYNVRFAQSMPMSLNIVIPELKYEDSDNDGIYELTSTADPIIPYIGGKPYYDPQTGKGFAIPMFTGRLANGGLEVIFTCRNAQIPVGDETLDHKAVYKGTILL</sequence>
<protein>
    <submittedName>
        <fullName evidence="1">Uncharacterized protein</fullName>
    </submittedName>
</protein>
<dbReference type="EMBL" id="NFHB01000001">
    <property type="protein sequence ID" value="OUN04959.1"/>
    <property type="molecule type" value="Genomic_DNA"/>
</dbReference>
<comment type="caution">
    <text evidence="1">The sequence shown here is derived from an EMBL/GenBank/DDBJ whole genome shotgun (WGS) entry which is preliminary data.</text>
</comment>
<evidence type="ECO:0000313" key="1">
    <source>
        <dbReference type="EMBL" id="OUN04959.1"/>
    </source>
</evidence>
<accession>A0A1Y3R5K8</accession>
<reference evidence="2" key="1">
    <citation type="submission" date="2017-04" db="EMBL/GenBank/DDBJ databases">
        <title>Function of individual gut microbiota members based on whole genome sequencing of pure cultures obtained from chicken caecum.</title>
        <authorList>
            <person name="Medvecky M."/>
            <person name="Cejkova D."/>
            <person name="Polansky O."/>
            <person name="Karasova D."/>
            <person name="Kubasova T."/>
            <person name="Cizek A."/>
            <person name="Rychlik I."/>
        </authorList>
    </citation>
    <scope>NUCLEOTIDE SEQUENCE [LARGE SCALE GENOMIC DNA]</scope>
    <source>
        <strain evidence="2">An90</strain>
    </source>
</reference>